<keyword evidence="1" id="KW-0238">DNA-binding</keyword>
<dbReference type="InterPro" id="IPR007159">
    <property type="entry name" value="SpoVT-AbrB_dom"/>
</dbReference>
<evidence type="ECO:0000256" key="1">
    <source>
        <dbReference type="PROSITE-ProRule" id="PRU01076"/>
    </source>
</evidence>
<feature type="domain" description="SpoVT-AbrB" evidence="2">
    <location>
        <begin position="18"/>
        <end position="63"/>
    </location>
</feature>
<dbReference type="InterPro" id="IPR037914">
    <property type="entry name" value="SpoVT-AbrB_sf"/>
</dbReference>
<dbReference type="Pfam" id="PF04014">
    <property type="entry name" value="MazE_antitoxin"/>
    <property type="match status" value="1"/>
</dbReference>
<evidence type="ECO:0000313" key="4">
    <source>
        <dbReference type="Proteomes" id="UP000000739"/>
    </source>
</evidence>
<dbReference type="GO" id="GO:0003677">
    <property type="term" value="F:DNA binding"/>
    <property type="evidence" value="ECO:0007669"/>
    <property type="project" value="UniProtKB-UniRule"/>
</dbReference>
<protein>
    <submittedName>
        <fullName evidence="3">Transcriptional regulator, AbrB family</fullName>
    </submittedName>
</protein>
<name>B8FB51_DESAL</name>
<organism evidence="3 4">
    <name type="scientific">Desulfatibacillum aliphaticivorans</name>
    <dbReference type="NCBI Taxonomy" id="218208"/>
    <lineage>
        <taxon>Bacteria</taxon>
        <taxon>Pseudomonadati</taxon>
        <taxon>Thermodesulfobacteriota</taxon>
        <taxon>Desulfobacteria</taxon>
        <taxon>Desulfobacterales</taxon>
        <taxon>Desulfatibacillaceae</taxon>
        <taxon>Desulfatibacillum</taxon>
    </lineage>
</organism>
<dbReference type="KEGG" id="dal:Dalk_2444"/>
<evidence type="ECO:0000259" key="2">
    <source>
        <dbReference type="PROSITE" id="PS51740"/>
    </source>
</evidence>
<dbReference type="EMBL" id="CP001322">
    <property type="protein sequence ID" value="ACL04137.1"/>
    <property type="molecule type" value="Genomic_DNA"/>
</dbReference>
<dbReference type="AlphaFoldDB" id="B8FB51"/>
<gene>
    <name evidence="3" type="ordered locus">Dalk_2444</name>
</gene>
<dbReference type="SUPFAM" id="SSF89447">
    <property type="entry name" value="AbrB/MazE/MraZ-like"/>
    <property type="match status" value="1"/>
</dbReference>
<dbReference type="PROSITE" id="PS51740">
    <property type="entry name" value="SPOVT_ABRB"/>
    <property type="match status" value="1"/>
</dbReference>
<sequence>MLCYYEITKFIFYEVMKMTTIKITSNGSVTLPARIRKALGLKVGDFVNAELEEGRVVLKPAKIINAEDSWFYTKEWQKGEAEADRDISEGNVTGPFDNIDDALKALKDAKE</sequence>
<proteinExistence type="predicted"/>
<dbReference type="eggNOG" id="COG2002">
    <property type="taxonomic scope" value="Bacteria"/>
</dbReference>
<dbReference type="Proteomes" id="UP000000739">
    <property type="component" value="Chromosome"/>
</dbReference>
<evidence type="ECO:0000313" key="3">
    <source>
        <dbReference type="EMBL" id="ACL04137.1"/>
    </source>
</evidence>
<keyword evidence="4" id="KW-1185">Reference proteome</keyword>
<dbReference type="HOGENOM" id="CLU_158484_7_1_7"/>
<dbReference type="SMART" id="SM00966">
    <property type="entry name" value="SpoVT_AbrB"/>
    <property type="match status" value="1"/>
</dbReference>
<dbReference type="Gene3D" id="2.10.260.10">
    <property type="match status" value="1"/>
</dbReference>
<accession>B8FB51</accession>
<dbReference type="NCBIfam" id="TIGR01439">
    <property type="entry name" value="lp_hng_hel_AbrB"/>
    <property type="match status" value="1"/>
</dbReference>
<reference evidence="3 4" key="1">
    <citation type="journal article" date="2012" name="Environ. Microbiol.">
        <title>The genome sequence of Desulfatibacillum alkenivorans AK-01: a blueprint for anaerobic alkane oxidation.</title>
        <authorList>
            <person name="Callaghan A.V."/>
            <person name="Morris B.E."/>
            <person name="Pereira I.A."/>
            <person name="McInerney M.J."/>
            <person name="Austin R.N."/>
            <person name="Groves J.T."/>
            <person name="Kukor J.J."/>
            <person name="Suflita J.M."/>
            <person name="Young L.Y."/>
            <person name="Zylstra G.J."/>
            <person name="Wawrik B."/>
        </authorList>
    </citation>
    <scope>NUCLEOTIDE SEQUENCE [LARGE SCALE GENOMIC DNA]</scope>
    <source>
        <strain evidence="3 4">AK-01</strain>
    </source>
</reference>